<dbReference type="RefSeq" id="WP_121851952.1">
    <property type="nucleotide sequence ID" value="NZ_CP037952.1"/>
</dbReference>
<dbReference type="PANTHER" id="PTHR40980">
    <property type="entry name" value="PLUG DOMAIN-CONTAINING PROTEIN"/>
    <property type="match status" value="1"/>
</dbReference>
<feature type="signal peptide" evidence="10">
    <location>
        <begin position="1"/>
        <end position="25"/>
    </location>
</feature>
<keyword evidence="14" id="KW-1185">Reference proteome</keyword>
<proteinExistence type="inferred from homology"/>
<evidence type="ECO:0000256" key="4">
    <source>
        <dbReference type="ARBA" id="ARBA00022692"/>
    </source>
</evidence>
<dbReference type="InterPro" id="IPR037066">
    <property type="entry name" value="Plug_dom_sf"/>
</dbReference>
<dbReference type="Gene3D" id="2.40.170.20">
    <property type="entry name" value="TonB-dependent receptor, beta-barrel domain"/>
    <property type="match status" value="1"/>
</dbReference>
<feature type="chain" id="PRO_5017433506" evidence="10">
    <location>
        <begin position="26"/>
        <end position="917"/>
    </location>
</feature>
<sequence length="917" mass="102796">MKSLPSLTRLTCALITAGFITSVTAAGKLEGNVRDIKTSTPLQGAIVTVKELNLTQTAGRDGRFFFSGIAAGEYTLSVSYLGAKPKTKTILITNEHTTDVAFKLSGDDIEHIRVVGQQGSLSKSLNRQRAADNLVSIISSDVLGNFPDSNVSEALQRVPGVSIERDQGEGRFVRIRGLAPDFNSVSMNGVRLPAPEGDRRAVALDVVPSDLVQSVEVSKTVTPDMDADALGGSVEVKSLSAFDRDDTFYNISGEASYNNLTDDTSPKFAISYSDIFNETLGVAIAASWYSRDFGSDNVEVDGGWDFDADEGYSPATLEEVEVRDYEINRERLGIGVNLDYRPNDKNDFYFRSLYSQYDDSERRNASAIEWEDGLTSGMTGTAEVKRSLKARTEEQNIQSYVFGGETRFTKWTADYQISISKAEARKPRHIDGAEFEGEFDNIGFDGISVPKIKAHESYFDNNEYELKEIEIGESASTDKLKSAQVNFSRSFELSSYASKLKLGAKASSRDKIAYEDVWVYEDFDEQKISEDDLSLKNFTDKTIDYGLGRFGNNIGSTPIWEIIDQLNANDNFDEIESKVNDFDINEETKAAYIMAHVDIDNLRILTGIRYETADWKSSGFKYNGETEEFNTTKNINSEEHWLPALHLKYTANDNTIIRAAYTNTITRPKFEEIAPGFLIEEDDGELEANFGNPELESLESTNFDLSVEHYFGGTGILSAGVFYKDINNFIYEADIAGRGEYLDFKKAITFINGNEAEILGAELTYVQKFNFLSAPFNNLLLNSNLTWSDSTASISWFDDNQKLSRKIPLPSQSDISANLSLGYEDAYASVWLSAAYKSNYLQEVTEIDDSRYDMYEDDHLQWDFVAKGHITENLTFYFKAINITDEPFYSYAGRRDFNNQFEKYGRTFQFGLQLVNY</sequence>
<dbReference type="Pfam" id="PF13715">
    <property type="entry name" value="CarbopepD_reg_2"/>
    <property type="match status" value="1"/>
</dbReference>
<dbReference type="NCBIfam" id="TIGR01782">
    <property type="entry name" value="TonB-Xanth-Caul"/>
    <property type="match status" value="1"/>
</dbReference>
<feature type="domain" description="TonB-dependent receptor-like beta-barrel" evidence="11">
    <location>
        <begin position="478"/>
        <end position="883"/>
    </location>
</feature>
<gene>
    <name evidence="13" type="ORF">D5R81_01835</name>
</gene>
<dbReference type="InterPro" id="IPR039426">
    <property type="entry name" value="TonB-dep_rcpt-like"/>
</dbReference>
<accession>A0A3A6U5E2</accession>
<reference evidence="13 14" key="1">
    <citation type="submission" date="2018-09" db="EMBL/GenBank/DDBJ databases">
        <title>Phylogeny of the Shewanellaceae, and recommendation for two new genera, Pseudoshewanella and Parashewanella.</title>
        <authorList>
            <person name="Wang G."/>
        </authorList>
    </citation>
    <scope>NUCLEOTIDE SEQUENCE [LARGE SCALE GENOMIC DNA]</scope>
    <source>
        <strain evidence="13 14">KCTC 22492</strain>
    </source>
</reference>
<evidence type="ECO:0000313" key="14">
    <source>
        <dbReference type="Proteomes" id="UP000273022"/>
    </source>
</evidence>
<dbReference type="Pfam" id="PF07715">
    <property type="entry name" value="Plug"/>
    <property type="match status" value="1"/>
</dbReference>
<keyword evidence="7 8" id="KW-0998">Cell outer membrane</keyword>
<comment type="caution">
    <text evidence="13">The sequence shown here is derived from an EMBL/GenBank/DDBJ whole genome shotgun (WGS) entry which is preliminary data.</text>
</comment>
<keyword evidence="5 9" id="KW-0798">TonB box</keyword>
<dbReference type="Proteomes" id="UP000273022">
    <property type="component" value="Unassembled WGS sequence"/>
</dbReference>
<evidence type="ECO:0000256" key="6">
    <source>
        <dbReference type="ARBA" id="ARBA00023136"/>
    </source>
</evidence>
<keyword evidence="6 8" id="KW-0472">Membrane</keyword>
<evidence type="ECO:0000256" key="9">
    <source>
        <dbReference type="RuleBase" id="RU003357"/>
    </source>
</evidence>
<keyword evidence="3 8" id="KW-1134">Transmembrane beta strand</keyword>
<evidence type="ECO:0000259" key="11">
    <source>
        <dbReference type="Pfam" id="PF00593"/>
    </source>
</evidence>
<evidence type="ECO:0000313" key="13">
    <source>
        <dbReference type="EMBL" id="RJY19235.1"/>
    </source>
</evidence>
<dbReference type="EMBL" id="QYYH01000006">
    <property type="protein sequence ID" value="RJY19235.1"/>
    <property type="molecule type" value="Genomic_DNA"/>
</dbReference>
<dbReference type="InterPro" id="IPR012910">
    <property type="entry name" value="Plug_dom"/>
</dbReference>
<dbReference type="Gene3D" id="2.60.40.1120">
    <property type="entry name" value="Carboxypeptidase-like, regulatory domain"/>
    <property type="match status" value="1"/>
</dbReference>
<dbReference type="SUPFAM" id="SSF56935">
    <property type="entry name" value="Porins"/>
    <property type="match status" value="1"/>
</dbReference>
<organism evidence="13 14">
    <name type="scientific">Parashewanella spongiae</name>
    <dbReference type="NCBI Taxonomy" id="342950"/>
    <lineage>
        <taxon>Bacteria</taxon>
        <taxon>Pseudomonadati</taxon>
        <taxon>Pseudomonadota</taxon>
        <taxon>Gammaproteobacteria</taxon>
        <taxon>Alteromonadales</taxon>
        <taxon>Shewanellaceae</taxon>
        <taxon>Parashewanella</taxon>
    </lineage>
</organism>
<dbReference type="InterPro" id="IPR036942">
    <property type="entry name" value="Beta-barrel_TonB_sf"/>
</dbReference>
<evidence type="ECO:0000256" key="8">
    <source>
        <dbReference type="PROSITE-ProRule" id="PRU01360"/>
    </source>
</evidence>
<dbReference type="SUPFAM" id="SSF49464">
    <property type="entry name" value="Carboxypeptidase regulatory domain-like"/>
    <property type="match status" value="1"/>
</dbReference>
<comment type="subcellular location">
    <subcellularLocation>
        <location evidence="1 8">Cell outer membrane</location>
        <topology evidence="1 8">Multi-pass membrane protein</topology>
    </subcellularLocation>
</comment>
<keyword evidence="2 8" id="KW-0813">Transport</keyword>
<dbReference type="InterPro" id="IPR010104">
    <property type="entry name" value="TonB_rcpt_bac"/>
</dbReference>
<dbReference type="PROSITE" id="PS52016">
    <property type="entry name" value="TONB_DEPENDENT_REC_3"/>
    <property type="match status" value="1"/>
</dbReference>
<keyword evidence="10" id="KW-0732">Signal</keyword>
<evidence type="ECO:0000256" key="7">
    <source>
        <dbReference type="ARBA" id="ARBA00023237"/>
    </source>
</evidence>
<evidence type="ECO:0000256" key="1">
    <source>
        <dbReference type="ARBA" id="ARBA00004571"/>
    </source>
</evidence>
<evidence type="ECO:0000256" key="5">
    <source>
        <dbReference type="ARBA" id="ARBA00023077"/>
    </source>
</evidence>
<evidence type="ECO:0000256" key="3">
    <source>
        <dbReference type="ARBA" id="ARBA00022452"/>
    </source>
</evidence>
<keyword evidence="4 8" id="KW-0812">Transmembrane</keyword>
<feature type="domain" description="TonB-dependent receptor plug" evidence="12">
    <location>
        <begin position="129"/>
        <end position="232"/>
    </location>
</feature>
<dbReference type="PANTHER" id="PTHR40980:SF4">
    <property type="entry name" value="TONB-DEPENDENT RECEPTOR-LIKE BETA-BARREL DOMAIN-CONTAINING PROTEIN"/>
    <property type="match status" value="1"/>
</dbReference>
<protein>
    <submittedName>
        <fullName evidence="13">TonB-dependent receptor</fullName>
    </submittedName>
</protein>
<keyword evidence="13" id="KW-0675">Receptor</keyword>
<dbReference type="GO" id="GO:0009279">
    <property type="term" value="C:cell outer membrane"/>
    <property type="evidence" value="ECO:0007669"/>
    <property type="project" value="UniProtKB-SubCell"/>
</dbReference>
<dbReference type="InterPro" id="IPR008969">
    <property type="entry name" value="CarboxyPept-like_regulatory"/>
</dbReference>
<dbReference type="CDD" id="cd01347">
    <property type="entry name" value="ligand_gated_channel"/>
    <property type="match status" value="1"/>
</dbReference>
<evidence type="ECO:0000259" key="12">
    <source>
        <dbReference type="Pfam" id="PF07715"/>
    </source>
</evidence>
<name>A0A3A6U5E2_9GAMM</name>
<comment type="similarity">
    <text evidence="8 9">Belongs to the TonB-dependent receptor family.</text>
</comment>
<dbReference type="Pfam" id="PF00593">
    <property type="entry name" value="TonB_dep_Rec_b-barrel"/>
    <property type="match status" value="1"/>
</dbReference>
<dbReference type="Gene3D" id="2.170.130.10">
    <property type="entry name" value="TonB-dependent receptor, plug domain"/>
    <property type="match status" value="1"/>
</dbReference>
<evidence type="ECO:0000256" key="2">
    <source>
        <dbReference type="ARBA" id="ARBA00022448"/>
    </source>
</evidence>
<dbReference type="OrthoDB" id="8727862at2"/>
<dbReference type="InterPro" id="IPR000531">
    <property type="entry name" value="Beta-barrel_TonB"/>
</dbReference>
<evidence type="ECO:0000256" key="10">
    <source>
        <dbReference type="SAM" id="SignalP"/>
    </source>
</evidence>
<dbReference type="AlphaFoldDB" id="A0A3A6U5E2"/>